<dbReference type="GO" id="GO:0003824">
    <property type="term" value="F:catalytic activity"/>
    <property type="evidence" value="ECO:0007669"/>
    <property type="project" value="InterPro"/>
</dbReference>
<comment type="function">
    <text evidence="4">Catalyzes amidations at positions B, D, E, and G on adenosylcobyrinic A,C-diamide. NH(2) groups are provided by glutamine, and one molecule of ATP is hydrogenolyzed for each amidation.</text>
</comment>
<feature type="domain" description="CobQ/CobB/MinD/ParA nucleotide binding" evidence="5">
    <location>
        <begin position="6"/>
        <end position="232"/>
    </location>
</feature>
<dbReference type="InterPro" id="IPR002586">
    <property type="entry name" value="CobQ/CobB/MinD/ParA_Nub-bd_dom"/>
</dbReference>
<dbReference type="Gene3D" id="3.40.50.880">
    <property type="match status" value="1"/>
</dbReference>
<dbReference type="Pfam" id="PF01656">
    <property type="entry name" value="CbiA"/>
    <property type="match status" value="1"/>
</dbReference>
<keyword evidence="3 4" id="KW-0315">Glutamine amidotransferase</keyword>
<evidence type="ECO:0000313" key="8">
    <source>
        <dbReference type="Proteomes" id="UP000199608"/>
    </source>
</evidence>
<dbReference type="Proteomes" id="UP000199608">
    <property type="component" value="Unassembled WGS sequence"/>
</dbReference>
<dbReference type="SUPFAM" id="SSF52317">
    <property type="entry name" value="Class I glutamine amidotransferase-like"/>
    <property type="match status" value="1"/>
</dbReference>
<evidence type="ECO:0000259" key="6">
    <source>
        <dbReference type="Pfam" id="PF07685"/>
    </source>
</evidence>
<dbReference type="PANTHER" id="PTHR21343:SF1">
    <property type="entry name" value="COBYRIC ACID SYNTHASE"/>
    <property type="match status" value="1"/>
</dbReference>
<sequence length="487" mass="53973">MMKKNIAILGTGSDVGKSIVAAALCRSLADQGIKVAPFKAQNMSNNSGITPEGLEMGRAQIVQAEASKIAPHVNMNPILLKPTGEKQSQVILNGKVHGDQTAMDYHRNKGFYFEKACQAFDRLAQQYDRVILEGAGSCAEVNLMPNDIVNFAMAEYADADVILVADIHRGGVFAQLVGTLACLPEKYCQMVKGFIINRFRGDIALFNDGVEWIEKQTGKQVLGVLPWYTHFKIDAEDSVEIEQCNDFKDFKPDMPAIGIIRLPHIANFTDFHALSKIKDIQTIFIDKPDQLSKFKAVIIPGSKNTREDLQWLIKNFKTPLEEYNRSNGHILGICGGYQMLGEFVDDPDGLEGRPGKTTALCLLPVQTVLKAPKTTTLSDFQWQGAKGKGYEIHMGYTTLTAGAALLEVSSRNLISCTDTDGCLSENSRVAGTYMHGFFDSPQILSKWLNTIGLDFKTPYDDMVSQKEYDYALLKEHFEAHIDLSHIF</sequence>
<keyword evidence="8" id="KW-1185">Reference proteome</keyword>
<dbReference type="PROSITE" id="PS51274">
    <property type="entry name" value="GATASE_COBBQ"/>
    <property type="match status" value="1"/>
</dbReference>
<dbReference type="EMBL" id="FNLL01000010">
    <property type="protein sequence ID" value="SDU49097.1"/>
    <property type="molecule type" value="Genomic_DNA"/>
</dbReference>
<dbReference type="InterPro" id="IPR047045">
    <property type="entry name" value="CobQ_N"/>
</dbReference>
<dbReference type="PANTHER" id="PTHR21343">
    <property type="entry name" value="DETHIOBIOTIN SYNTHETASE"/>
    <property type="match status" value="1"/>
</dbReference>
<keyword evidence="2 4" id="KW-0169">Cobalamin biosynthesis</keyword>
<evidence type="ECO:0000256" key="2">
    <source>
        <dbReference type="ARBA" id="ARBA00022573"/>
    </source>
</evidence>
<dbReference type="InterPro" id="IPR033949">
    <property type="entry name" value="CobQ_GATase1"/>
</dbReference>
<name>A0A1H2IY25_9BACT</name>
<dbReference type="AlphaFoldDB" id="A0A1H2IY25"/>
<dbReference type="NCBIfam" id="NF001989">
    <property type="entry name" value="PRK00784.1"/>
    <property type="match status" value="1"/>
</dbReference>
<evidence type="ECO:0000259" key="5">
    <source>
        <dbReference type="Pfam" id="PF01656"/>
    </source>
</evidence>
<gene>
    <name evidence="4" type="primary">cobQ</name>
    <name evidence="7" type="ORF">SAMN04487931_1106</name>
</gene>
<evidence type="ECO:0000256" key="1">
    <source>
        <dbReference type="ARBA" id="ARBA00004953"/>
    </source>
</evidence>
<dbReference type="Pfam" id="PF07685">
    <property type="entry name" value="GATase_3"/>
    <property type="match status" value="1"/>
</dbReference>
<evidence type="ECO:0000313" key="7">
    <source>
        <dbReference type="EMBL" id="SDU49097.1"/>
    </source>
</evidence>
<dbReference type="InterPro" id="IPR011698">
    <property type="entry name" value="GATase_3"/>
</dbReference>
<dbReference type="CDD" id="cd01750">
    <property type="entry name" value="GATase1_CobQ"/>
    <property type="match status" value="1"/>
</dbReference>
<accession>A0A1H2IY25</accession>
<feature type="active site" evidence="4">
    <location>
        <position position="435"/>
    </location>
</feature>
<protein>
    <recommendedName>
        <fullName evidence="4">Cobyric acid synthase</fullName>
    </recommendedName>
</protein>
<dbReference type="UniPathway" id="UPA00148"/>
<dbReference type="HAMAP" id="MF_00028">
    <property type="entry name" value="CobQ"/>
    <property type="match status" value="1"/>
</dbReference>
<dbReference type="RefSeq" id="WP_092236200.1">
    <property type="nucleotide sequence ID" value="NZ_FNLL01000010.1"/>
</dbReference>
<dbReference type="Gene3D" id="3.40.50.300">
    <property type="entry name" value="P-loop containing nucleotide triphosphate hydrolases"/>
    <property type="match status" value="1"/>
</dbReference>
<evidence type="ECO:0000256" key="4">
    <source>
        <dbReference type="HAMAP-Rule" id="MF_00028"/>
    </source>
</evidence>
<proteinExistence type="inferred from homology"/>
<dbReference type="InterPro" id="IPR027417">
    <property type="entry name" value="P-loop_NTPase"/>
</dbReference>
<evidence type="ECO:0000256" key="3">
    <source>
        <dbReference type="ARBA" id="ARBA00022962"/>
    </source>
</evidence>
<organism evidence="7 8">
    <name type="scientific">Desulfobacula phenolica</name>
    <dbReference type="NCBI Taxonomy" id="90732"/>
    <lineage>
        <taxon>Bacteria</taxon>
        <taxon>Pseudomonadati</taxon>
        <taxon>Thermodesulfobacteriota</taxon>
        <taxon>Desulfobacteria</taxon>
        <taxon>Desulfobacterales</taxon>
        <taxon>Desulfobacteraceae</taxon>
        <taxon>Desulfobacula</taxon>
    </lineage>
</organism>
<reference evidence="8" key="1">
    <citation type="submission" date="2016-10" db="EMBL/GenBank/DDBJ databases">
        <authorList>
            <person name="Varghese N."/>
            <person name="Submissions S."/>
        </authorList>
    </citation>
    <scope>NUCLEOTIDE SEQUENCE [LARGE SCALE GENOMIC DNA]</scope>
    <source>
        <strain evidence="8">DSM 3384</strain>
    </source>
</reference>
<dbReference type="CDD" id="cd05389">
    <property type="entry name" value="CobQ_N"/>
    <property type="match status" value="1"/>
</dbReference>
<feature type="active site" description="Nucleophile" evidence="4">
    <location>
        <position position="334"/>
    </location>
</feature>
<dbReference type="SUPFAM" id="SSF52540">
    <property type="entry name" value="P-loop containing nucleoside triphosphate hydrolases"/>
    <property type="match status" value="1"/>
</dbReference>
<comment type="pathway">
    <text evidence="1 4">Cofactor biosynthesis; adenosylcobalamin biosynthesis.</text>
</comment>
<feature type="domain" description="CobB/CobQ-like glutamine amidotransferase" evidence="6">
    <location>
        <begin position="257"/>
        <end position="441"/>
    </location>
</feature>
<dbReference type="GO" id="GO:0015420">
    <property type="term" value="F:ABC-type vitamin B12 transporter activity"/>
    <property type="evidence" value="ECO:0007669"/>
    <property type="project" value="UniProtKB-UniRule"/>
</dbReference>
<dbReference type="InterPro" id="IPR029062">
    <property type="entry name" value="Class_I_gatase-like"/>
</dbReference>
<comment type="similarity">
    <text evidence="4">Belongs to the CobB/CobQ family. CobQ subfamily.</text>
</comment>
<dbReference type="NCBIfam" id="TIGR00313">
    <property type="entry name" value="cobQ"/>
    <property type="match status" value="1"/>
</dbReference>
<dbReference type="InterPro" id="IPR004459">
    <property type="entry name" value="CobQ_synth"/>
</dbReference>
<dbReference type="GO" id="GO:0009236">
    <property type="term" value="P:cobalamin biosynthetic process"/>
    <property type="evidence" value="ECO:0007669"/>
    <property type="project" value="UniProtKB-UniRule"/>
</dbReference>